<comment type="similarity">
    <text evidence="1">Belongs to the flagella basal body rod proteins family.</text>
</comment>
<gene>
    <name evidence="3" type="ORF">DI551_09430</name>
</gene>
<dbReference type="Pfam" id="PF06429">
    <property type="entry name" value="Flg_bbr_C"/>
    <property type="match status" value="1"/>
</dbReference>
<evidence type="ECO:0000313" key="3">
    <source>
        <dbReference type="EMBL" id="PZQ44773.1"/>
    </source>
</evidence>
<dbReference type="InterPro" id="IPR002371">
    <property type="entry name" value="FlgK"/>
</dbReference>
<reference evidence="3 4" key="1">
    <citation type="submission" date="2017-08" db="EMBL/GenBank/DDBJ databases">
        <title>Infants hospitalized years apart are colonized by the same room-sourced microbial strains.</title>
        <authorList>
            <person name="Brooks B."/>
            <person name="Olm M.R."/>
            <person name="Firek B.A."/>
            <person name="Baker R."/>
            <person name="Thomas B.C."/>
            <person name="Morowitz M.J."/>
            <person name="Banfield J.F."/>
        </authorList>
    </citation>
    <scope>NUCLEOTIDE SEQUENCE [LARGE SCALE GENOMIC DNA]</scope>
    <source>
        <strain evidence="3">S2_005_002_R2_29</strain>
    </source>
</reference>
<dbReference type="AlphaFoldDB" id="A0A2W5PQK7"/>
<evidence type="ECO:0000256" key="1">
    <source>
        <dbReference type="ARBA" id="ARBA00009677"/>
    </source>
</evidence>
<dbReference type="Proteomes" id="UP000249417">
    <property type="component" value="Unassembled WGS sequence"/>
</dbReference>
<dbReference type="EMBL" id="QFQB01000078">
    <property type="protein sequence ID" value="PZQ44773.1"/>
    <property type="molecule type" value="Genomic_DNA"/>
</dbReference>
<organism evidence="3 4">
    <name type="scientific">Micavibrio aeruginosavorus</name>
    <dbReference type="NCBI Taxonomy" id="349221"/>
    <lineage>
        <taxon>Bacteria</taxon>
        <taxon>Pseudomonadati</taxon>
        <taxon>Bdellovibrionota</taxon>
        <taxon>Bdellovibrionia</taxon>
        <taxon>Bdellovibrionales</taxon>
        <taxon>Pseudobdellovibrionaceae</taxon>
        <taxon>Micavibrio</taxon>
    </lineage>
</organism>
<dbReference type="SUPFAM" id="SSF64518">
    <property type="entry name" value="Phase 1 flagellin"/>
    <property type="match status" value="1"/>
</dbReference>
<protein>
    <recommendedName>
        <fullName evidence="2">Flagellar basal-body/hook protein C-terminal domain-containing protein</fullName>
    </recommendedName>
</protein>
<name>A0A2W5PQK7_9BACT</name>
<evidence type="ECO:0000313" key="4">
    <source>
        <dbReference type="Proteomes" id="UP000249417"/>
    </source>
</evidence>
<dbReference type="PANTHER" id="PTHR30033">
    <property type="entry name" value="FLAGELLAR HOOK-ASSOCIATED PROTEIN 1"/>
    <property type="match status" value="1"/>
</dbReference>
<comment type="caution">
    <text evidence="3">The sequence shown here is derived from an EMBL/GenBank/DDBJ whole genome shotgun (WGS) entry which is preliminary data.</text>
</comment>
<dbReference type="PANTHER" id="PTHR30033:SF1">
    <property type="entry name" value="FLAGELLAR HOOK-ASSOCIATED PROTEIN 1"/>
    <property type="match status" value="1"/>
</dbReference>
<dbReference type="GO" id="GO:0044780">
    <property type="term" value="P:bacterial-type flagellum assembly"/>
    <property type="evidence" value="ECO:0007669"/>
    <property type="project" value="InterPro"/>
</dbReference>
<dbReference type="InterPro" id="IPR010930">
    <property type="entry name" value="Flg_bb/hook_C_dom"/>
</dbReference>
<evidence type="ECO:0000259" key="2">
    <source>
        <dbReference type="Pfam" id="PF06429"/>
    </source>
</evidence>
<proteinExistence type="inferred from homology"/>
<dbReference type="GO" id="GO:0009424">
    <property type="term" value="C:bacterial-type flagellum hook"/>
    <property type="evidence" value="ECO:0007669"/>
    <property type="project" value="InterPro"/>
</dbReference>
<dbReference type="GO" id="GO:0005198">
    <property type="term" value="F:structural molecule activity"/>
    <property type="evidence" value="ECO:0007669"/>
    <property type="project" value="InterPro"/>
</dbReference>
<feature type="domain" description="Flagellar basal-body/hook protein C-terminal" evidence="2">
    <location>
        <begin position="109"/>
        <end position="147"/>
    </location>
</feature>
<accession>A0A2W5PQK7</accession>
<sequence>MKSLTAQNETLLSGEVIIFDGQFVRKLRLMSQFEHDISSGDGTISEYLVSAMSGKISFAVAGNFAAQTVSISSYANSIISNAAATASTANSKSETAQLLYDQTKSTMENKTGVNIDEETANLTVLENHYQASALLISTIQDLFDSLIAAMR</sequence>